<reference evidence="11" key="1">
    <citation type="submission" date="2015-08" db="EMBL/GenBank/DDBJ databases">
        <title>Fjat-10028 dsm 16317.</title>
        <authorList>
            <person name="Liu B."/>
            <person name="Wang J."/>
            <person name="Zhu Y."/>
            <person name="Liu G."/>
            <person name="Chen Q."/>
            <person name="Chen Z."/>
            <person name="Lan J."/>
            <person name="Che J."/>
            <person name="Ge C."/>
            <person name="Shi H."/>
            <person name="Pan Z."/>
            <person name="Liu X."/>
        </authorList>
    </citation>
    <scope>NUCLEOTIDE SEQUENCE [LARGE SCALE GENOMIC DNA]</scope>
    <source>
        <strain evidence="11">DSM 16317</strain>
    </source>
</reference>
<evidence type="ECO:0000256" key="5">
    <source>
        <dbReference type="ARBA" id="ARBA00022989"/>
    </source>
</evidence>
<evidence type="ECO:0000256" key="3">
    <source>
        <dbReference type="ARBA" id="ARBA00022448"/>
    </source>
</evidence>
<evidence type="ECO:0000256" key="6">
    <source>
        <dbReference type="ARBA" id="ARBA00023136"/>
    </source>
</evidence>
<dbReference type="InterPro" id="IPR050291">
    <property type="entry name" value="CDF_Transporter"/>
</dbReference>
<evidence type="ECO:0000256" key="7">
    <source>
        <dbReference type="SAM" id="Phobius"/>
    </source>
</evidence>
<keyword evidence="3" id="KW-0813">Transport</keyword>
<sequence length="298" mass="32257">MELYTNLRQGERGAWLSIATYLILSTAKLTIGFIGASTALKADGLNNTTDIIASVAVLIGLRISQKPPDGDHHYGHLRAETVASLIASFIMAVVGLQVLFNSGKSFIENNHSSPSLLTAVVAIISGVIMYGVYRYNLKLSERTKSSAVKAAALDNRSDALVSFGTAIGILGAIIGFPIIDSITAIIVGIIIIKTAYEIFFEAVHTLTDGFDEEEVETLSTLVRNVDGVIHLIDFKGRNHGNMVFVDLTVTVNPELNVWKSHQITEDIENTIRLAKPLTVVLVHIEPDGLVHEHNTGLM</sequence>
<dbReference type="Gene3D" id="3.30.70.1350">
    <property type="entry name" value="Cation efflux protein, cytoplasmic domain"/>
    <property type="match status" value="1"/>
</dbReference>
<protein>
    <submittedName>
        <fullName evidence="10">Transporter</fullName>
    </submittedName>
</protein>
<evidence type="ECO:0000256" key="2">
    <source>
        <dbReference type="ARBA" id="ARBA00008114"/>
    </source>
</evidence>
<gene>
    <name evidence="10" type="ORF">AMD00_19955</name>
</gene>
<evidence type="ECO:0000313" key="10">
    <source>
        <dbReference type="EMBL" id="KOO47904.1"/>
    </source>
</evidence>
<keyword evidence="6 7" id="KW-0472">Membrane</keyword>
<dbReference type="NCBIfam" id="TIGR01297">
    <property type="entry name" value="CDF"/>
    <property type="match status" value="1"/>
</dbReference>
<dbReference type="SUPFAM" id="SSF160240">
    <property type="entry name" value="Cation efflux protein cytoplasmic domain-like"/>
    <property type="match status" value="1"/>
</dbReference>
<dbReference type="Gene3D" id="1.20.1510.10">
    <property type="entry name" value="Cation efflux protein transmembrane domain"/>
    <property type="match status" value="1"/>
</dbReference>
<proteinExistence type="inferred from homology"/>
<keyword evidence="11" id="KW-1185">Reference proteome</keyword>
<dbReference type="InterPro" id="IPR002524">
    <property type="entry name" value="Cation_efflux"/>
</dbReference>
<dbReference type="GeneID" id="301138374"/>
<dbReference type="PANTHER" id="PTHR43840">
    <property type="entry name" value="MITOCHONDRIAL METAL TRANSPORTER 1-RELATED"/>
    <property type="match status" value="1"/>
</dbReference>
<dbReference type="InterPro" id="IPR036837">
    <property type="entry name" value="Cation_efflux_CTD_sf"/>
</dbReference>
<comment type="similarity">
    <text evidence="2">Belongs to the cation diffusion facilitator (CDF) transporter (TC 2.A.4) family.</text>
</comment>
<dbReference type="RefSeq" id="WP_053418778.1">
    <property type="nucleotide sequence ID" value="NZ_JBCMHV010000017.1"/>
</dbReference>
<name>A0A0M0LA21_9BACL</name>
<dbReference type="PANTHER" id="PTHR43840:SF50">
    <property type="entry name" value="MANGANESE EFFLUX SYSTEM PROTEIN MNES"/>
    <property type="match status" value="1"/>
</dbReference>
<dbReference type="Pfam" id="PF01545">
    <property type="entry name" value="Cation_efflux"/>
    <property type="match status" value="1"/>
</dbReference>
<feature type="transmembrane region" description="Helical" evidence="7">
    <location>
        <begin position="115"/>
        <end position="133"/>
    </location>
</feature>
<dbReference type="GO" id="GO:0008324">
    <property type="term" value="F:monoatomic cation transmembrane transporter activity"/>
    <property type="evidence" value="ECO:0007669"/>
    <property type="project" value="InterPro"/>
</dbReference>
<dbReference type="FunFam" id="1.20.1510.10:FF:000006">
    <property type="entry name" value="Divalent cation efflux transporter"/>
    <property type="match status" value="1"/>
</dbReference>
<comment type="caution">
    <text evidence="10">The sequence shown here is derived from an EMBL/GenBank/DDBJ whole genome shotgun (WGS) entry which is preliminary data.</text>
</comment>
<dbReference type="STRING" id="263475.AMD00_19955"/>
<dbReference type="InterPro" id="IPR058533">
    <property type="entry name" value="Cation_efflux_TM"/>
</dbReference>
<dbReference type="Proteomes" id="UP000036867">
    <property type="component" value="Unassembled WGS sequence"/>
</dbReference>
<dbReference type="InterPro" id="IPR027470">
    <property type="entry name" value="Cation_efflux_CTD"/>
</dbReference>
<evidence type="ECO:0000259" key="8">
    <source>
        <dbReference type="Pfam" id="PF01545"/>
    </source>
</evidence>
<evidence type="ECO:0000256" key="1">
    <source>
        <dbReference type="ARBA" id="ARBA00004141"/>
    </source>
</evidence>
<evidence type="ECO:0000259" key="9">
    <source>
        <dbReference type="Pfam" id="PF16916"/>
    </source>
</evidence>
<evidence type="ECO:0000256" key="4">
    <source>
        <dbReference type="ARBA" id="ARBA00022692"/>
    </source>
</evidence>
<feature type="domain" description="Cation efflux protein cytoplasmic" evidence="9">
    <location>
        <begin position="211"/>
        <end position="286"/>
    </location>
</feature>
<feature type="domain" description="Cation efflux protein transmembrane" evidence="8">
    <location>
        <begin position="15"/>
        <end position="206"/>
    </location>
</feature>
<keyword evidence="5 7" id="KW-1133">Transmembrane helix</keyword>
<dbReference type="OrthoDB" id="9806522at2"/>
<dbReference type="AlphaFoldDB" id="A0A0M0LA21"/>
<feature type="transmembrane region" description="Helical" evidence="7">
    <location>
        <begin position="14"/>
        <end position="36"/>
    </location>
</feature>
<accession>A0A0M0LA21</accession>
<dbReference type="InterPro" id="IPR027469">
    <property type="entry name" value="Cation_efflux_TMD_sf"/>
</dbReference>
<feature type="transmembrane region" description="Helical" evidence="7">
    <location>
        <begin position="85"/>
        <end position="103"/>
    </location>
</feature>
<dbReference type="EMBL" id="LILB01000008">
    <property type="protein sequence ID" value="KOO47904.1"/>
    <property type="molecule type" value="Genomic_DNA"/>
</dbReference>
<comment type="subcellular location">
    <subcellularLocation>
        <location evidence="1">Membrane</location>
        <topology evidence="1">Multi-pass membrane protein</topology>
    </subcellularLocation>
</comment>
<evidence type="ECO:0000313" key="11">
    <source>
        <dbReference type="Proteomes" id="UP000036867"/>
    </source>
</evidence>
<dbReference type="Pfam" id="PF16916">
    <property type="entry name" value="ZT_dimer"/>
    <property type="match status" value="1"/>
</dbReference>
<keyword evidence="4 7" id="KW-0812">Transmembrane</keyword>
<organism evidence="10 11">
    <name type="scientific">Viridibacillus arvi</name>
    <dbReference type="NCBI Taxonomy" id="263475"/>
    <lineage>
        <taxon>Bacteria</taxon>
        <taxon>Bacillati</taxon>
        <taxon>Bacillota</taxon>
        <taxon>Bacilli</taxon>
        <taxon>Bacillales</taxon>
        <taxon>Caryophanaceae</taxon>
        <taxon>Viridibacillus</taxon>
    </lineage>
</organism>
<feature type="transmembrane region" description="Helical" evidence="7">
    <location>
        <begin position="166"/>
        <end position="192"/>
    </location>
</feature>
<dbReference type="SUPFAM" id="SSF161111">
    <property type="entry name" value="Cation efflux protein transmembrane domain-like"/>
    <property type="match status" value="1"/>
</dbReference>
<dbReference type="PATRIC" id="fig|263475.3.peg.2845"/>
<dbReference type="GO" id="GO:0016020">
    <property type="term" value="C:membrane"/>
    <property type="evidence" value="ECO:0007669"/>
    <property type="project" value="UniProtKB-SubCell"/>
</dbReference>